<comment type="caution">
    <text evidence="4">The sequence shown here is derived from an EMBL/GenBank/DDBJ whole genome shotgun (WGS) entry which is preliminary data.</text>
</comment>
<dbReference type="InterPro" id="IPR012983">
    <property type="entry name" value="PHR"/>
</dbReference>
<gene>
    <name evidence="4" type="primary">MYCBP2_5</name>
    <name evidence="4" type="ORF">EYF80_025278</name>
</gene>
<evidence type="ECO:0000313" key="4">
    <source>
        <dbReference type="EMBL" id="TNN64530.1"/>
    </source>
</evidence>
<dbReference type="PROSITE" id="PS50194">
    <property type="entry name" value="FILAMIN_REPEAT"/>
    <property type="match status" value="1"/>
</dbReference>
<keyword evidence="5" id="KW-1185">Reference proteome</keyword>
<dbReference type="InterPro" id="IPR017868">
    <property type="entry name" value="Filamin/ABP280_repeat-like"/>
</dbReference>
<dbReference type="SUPFAM" id="SSF81296">
    <property type="entry name" value="E set domains"/>
    <property type="match status" value="1"/>
</dbReference>
<evidence type="ECO:0000259" key="3">
    <source>
        <dbReference type="Pfam" id="PF08005"/>
    </source>
</evidence>
<dbReference type="InterPro" id="IPR014756">
    <property type="entry name" value="Ig_E-set"/>
</dbReference>
<dbReference type="GO" id="GO:0007411">
    <property type="term" value="P:axon guidance"/>
    <property type="evidence" value="ECO:0007669"/>
    <property type="project" value="TreeGrafter"/>
</dbReference>
<dbReference type="InterPro" id="IPR038648">
    <property type="entry name" value="PHR_sf"/>
</dbReference>
<name>A0A4Z2HG67_9TELE</name>
<dbReference type="GO" id="GO:0061630">
    <property type="term" value="F:ubiquitin protein ligase activity"/>
    <property type="evidence" value="ECO:0007669"/>
    <property type="project" value="TreeGrafter"/>
</dbReference>
<dbReference type="FunFam" id="2.60.120.820:FF:000003">
    <property type="entry name" value="E3 ubiquitin-protein ligase MYCBP2 isoform X2"/>
    <property type="match status" value="1"/>
</dbReference>
<dbReference type="Pfam" id="PF00630">
    <property type="entry name" value="Filamin"/>
    <property type="match status" value="1"/>
</dbReference>
<dbReference type="OrthoDB" id="6050183at2759"/>
<reference evidence="4 5" key="1">
    <citation type="submission" date="2019-03" db="EMBL/GenBank/DDBJ databases">
        <title>First draft genome of Liparis tanakae, snailfish: a comprehensive survey of snailfish specific genes.</title>
        <authorList>
            <person name="Kim W."/>
            <person name="Song I."/>
            <person name="Jeong J.-H."/>
            <person name="Kim D."/>
            <person name="Kim S."/>
            <person name="Ryu S."/>
            <person name="Song J.Y."/>
            <person name="Lee S.K."/>
        </authorList>
    </citation>
    <scope>NUCLEOTIDE SEQUENCE [LARGE SCALE GENOMIC DNA]</scope>
    <source>
        <tissue evidence="4">Muscle</tissue>
    </source>
</reference>
<dbReference type="GO" id="GO:0005634">
    <property type="term" value="C:nucleus"/>
    <property type="evidence" value="ECO:0007669"/>
    <property type="project" value="TreeGrafter"/>
</dbReference>
<dbReference type="PANTHER" id="PTHR45943">
    <property type="entry name" value="E3 UBIQUITIN-PROTEIN LIGASE MYCBP2"/>
    <property type="match status" value="1"/>
</dbReference>
<evidence type="ECO:0000256" key="1">
    <source>
        <dbReference type="PROSITE-ProRule" id="PRU00087"/>
    </source>
</evidence>
<proteinExistence type="predicted"/>
<dbReference type="Gene3D" id="2.60.120.820">
    <property type="entry name" value="PHR domain"/>
    <property type="match status" value="2"/>
</dbReference>
<dbReference type="PANTHER" id="PTHR45943:SF1">
    <property type="entry name" value="E3 UBIQUITIN-PROTEIN LIGASE MYCBP2"/>
    <property type="match status" value="1"/>
</dbReference>
<dbReference type="Proteomes" id="UP000314294">
    <property type="component" value="Unassembled WGS sequence"/>
</dbReference>
<dbReference type="GO" id="GO:0008582">
    <property type="term" value="P:regulation of synaptic assembly at neuromuscular junction"/>
    <property type="evidence" value="ECO:0007669"/>
    <property type="project" value="TreeGrafter"/>
</dbReference>
<evidence type="ECO:0000313" key="5">
    <source>
        <dbReference type="Proteomes" id="UP000314294"/>
    </source>
</evidence>
<sequence>MQELKMGVASGEEETQAVMKVYSKEDYSVVNRFESHGGGWGYSAHSVEAIRFCADADTLLGGLGLFGGRGEYTAKIKLFELGPDGGDHETDGDLLAETDVLAYDCAAREKYAMMFDEPVLLQLGWWYVAWARVSGPSSDCGSHGQATITTDDGVVFQFKSSKKSNNGTDVNAGQIPQLLYRLPSNDGNASKGKQQTSEPELRGLKGFQYTATLLDLERLRFVGTCCLRLLRVYICEIFPIAAVVEESSKLAECVGKTRSLLKKILSEGMDNCLTKLDNDPEGYLSQPLTLLEAVLQECHNTFTACFHSFYPTPALQWACLCDLLNCLDQDIAEANFRTSSSRLLAAVMSALCHTSVKLTSILPIAYDGEVLLRSLVKQVSTENDSALAHRFPLLVAHMEKLSHTEENLMGMTSFREVLEKMLVIVVLPVRKSLRKEVELFSPHLVSNTCGLLASIVSELTASALGSEVDGLNSLHSVKASPNRFTKTSQGRSWNTGNGSPDAICMTVDKPGVVLVGVCVYGGGGIHEYELEVLADDAQTEHPGDSAHSHRWTSLELVKGTYSTDDSPSDIAEIRMDKAVPLKEGVKYAVRLRNYGSRTANGDGGMTTVQCSDSVSFTFSTCSLSSNGTNQTRGQIPQLLYYRSEYDGDLQSQLLSKANEEDKNCSRALSVVSAVVRAAKDLLHRAFAVDVDDIPELLSSSSLFSMLLPLILAYIGPVAASVPKAAVEVFGLVQELLPAVSALNQKYAPPTFNPNQSTDSTTGNQPEQGLSACTTSNHYSMIESEHPYKQAGVTQYRVSFPDCVRWTTIEFDQQCGTAQPEDVLRLLIPSRTLHLSSLGGKALVHDTINTWTDLKKFSGATGWPTTVLVLPGNEVLFSLETASDYVKDEKACFYGFKCVAVGYEFNPGPDEGIIQLEKELAFLGSVCAAALMKKDLALPIGNELEEDLEILEEASLQVCKSHCGILGKGLALSHSPTILEALEGNLPLHLQTNEHSFLEDFITCVQTSSGGRLARWLQPDSYADPQKTSLILNKDDIRCGWPTTVVVQTKDQYGDVVHVPHMKVEVKAVPVSQKKSMQPENVKRLQRLPGSSSPPSSGPDLTFGGLPMPKLEATYEPMIVKEARYIAITMMKAYENYSPSENMLIRANTDGTYSANWTPGAVGLYTIHVTIDGIEIDAGMEVEVKDPPKGMIPPGTQMVKPKAEPEPNKIHNDDGVWLRLNDDTVKKYVPSMNGYSEAWCLSFNQHLGRSLLVPADEVRGQSEESLKEVSSCPSHEAPIRAQSRAGQGGGPGLYKVVKTGPSGHNIRSCPNLRGIPIGMLVLGNKVKAVGEVVNSEGNWVQLDKNSVVEFCESDEGEAWSLARDRGGNQYLRHEDGEPHSTGQMFYAFFILSLTF</sequence>
<feature type="compositionally biased region" description="Low complexity" evidence="2">
    <location>
        <begin position="1088"/>
        <end position="1098"/>
    </location>
</feature>
<feature type="domain" description="PHR" evidence="3">
    <location>
        <begin position="31"/>
        <end position="181"/>
    </location>
</feature>
<organism evidence="4 5">
    <name type="scientific">Liparis tanakae</name>
    <name type="common">Tanaka's snailfish</name>
    <dbReference type="NCBI Taxonomy" id="230148"/>
    <lineage>
        <taxon>Eukaryota</taxon>
        <taxon>Metazoa</taxon>
        <taxon>Chordata</taxon>
        <taxon>Craniata</taxon>
        <taxon>Vertebrata</taxon>
        <taxon>Euteleostomi</taxon>
        <taxon>Actinopterygii</taxon>
        <taxon>Neopterygii</taxon>
        <taxon>Teleostei</taxon>
        <taxon>Neoteleostei</taxon>
        <taxon>Acanthomorphata</taxon>
        <taxon>Eupercaria</taxon>
        <taxon>Perciformes</taxon>
        <taxon>Cottioidei</taxon>
        <taxon>Cottales</taxon>
        <taxon>Liparidae</taxon>
        <taxon>Liparis</taxon>
    </lineage>
</organism>
<evidence type="ECO:0000256" key="2">
    <source>
        <dbReference type="SAM" id="MobiDB-lite"/>
    </source>
</evidence>
<dbReference type="FunFam" id="2.60.120.820:FF:000002">
    <property type="entry name" value="E3 ubiquitin-protein ligase MYCBP2 isoform X1"/>
    <property type="match status" value="1"/>
</dbReference>
<dbReference type="EMBL" id="SRLO01000251">
    <property type="protein sequence ID" value="TNN64530.1"/>
    <property type="molecule type" value="Genomic_DNA"/>
</dbReference>
<feature type="repeat" description="Filamin" evidence="1">
    <location>
        <begin position="1144"/>
        <end position="1175"/>
    </location>
</feature>
<dbReference type="GO" id="GO:0005886">
    <property type="term" value="C:plasma membrane"/>
    <property type="evidence" value="ECO:0007669"/>
    <property type="project" value="TreeGrafter"/>
</dbReference>
<feature type="region of interest" description="Disordered" evidence="2">
    <location>
        <begin position="747"/>
        <end position="769"/>
    </location>
</feature>
<protein>
    <submittedName>
        <fullName evidence="4">E3 ubiquitin-protein ligase MYCBP2</fullName>
    </submittedName>
</protein>
<accession>A0A4Z2HG67</accession>
<feature type="compositionally biased region" description="Polar residues" evidence="2">
    <location>
        <begin position="752"/>
        <end position="769"/>
    </location>
</feature>
<feature type="domain" description="PHR" evidence="3">
    <location>
        <begin position="482"/>
        <end position="641"/>
    </location>
</feature>
<dbReference type="Pfam" id="PF08005">
    <property type="entry name" value="PHR"/>
    <property type="match status" value="2"/>
</dbReference>
<feature type="region of interest" description="Disordered" evidence="2">
    <location>
        <begin position="1069"/>
        <end position="1101"/>
    </location>
</feature>
<dbReference type="InterPro" id="IPR013783">
    <property type="entry name" value="Ig-like_fold"/>
</dbReference>
<dbReference type="Gene3D" id="2.60.40.10">
    <property type="entry name" value="Immunoglobulins"/>
    <property type="match status" value="1"/>
</dbReference>